<dbReference type="PANTHER" id="PTHR43133:SF46">
    <property type="entry name" value="RNA POLYMERASE SIGMA-70 FACTOR ECF SUBFAMILY"/>
    <property type="match status" value="1"/>
</dbReference>
<dbReference type="EMBL" id="JAHSPG010000003">
    <property type="protein sequence ID" value="MBV4357218.1"/>
    <property type="molecule type" value="Genomic_DNA"/>
</dbReference>
<sequence>MIGIAQIISGCLKQDSRCQKALYEKYYGYALKIVFRYIYHYDKAVDVVNDGYVKLFMKFSTFKCENEEHLEKMFMGWLRQIMVNTAIDALRKNDLMPEIGGIADHVWEEPDRSANADQRVLYKELMIYVKKLPPVYRIVFNMFVIDGFTHHEIAESLCISVGTSKSNLSKARALLQKFINKDSGAIELCSI</sequence>
<dbReference type="Pfam" id="PF08281">
    <property type="entry name" value="Sigma70_r4_2"/>
    <property type="match status" value="1"/>
</dbReference>
<comment type="caution">
    <text evidence="6">The sequence shown here is derived from an EMBL/GenBank/DDBJ whole genome shotgun (WGS) entry which is preliminary data.</text>
</comment>
<evidence type="ECO:0000256" key="1">
    <source>
        <dbReference type="ARBA" id="ARBA00023015"/>
    </source>
</evidence>
<organism evidence="6 7">
    <name type="scientific">Pinibacter aurantiacus</name>
    <dbReference type="NCBI Taxonomy" id="2851599"/>
    <lineage>
        <taxon>Bacteria</taxon>
        <taxon>Pseudomonadati</taxon>
        <taxon>Bacteroidota</taxon>
        <taxon>Chitinophagia</taxon>
        <taxon>Chitinophagales</taxon>
        <taxon>Chitinophagaceae</taxon>
        <taxon>Pinibacter</taxon>
    </lineage>
</organism>
<proteinExistence type="predicted"/>
<dbReference type="InterPro" id="IPR013249">
    <property type="entry name" value="RNA_pol_sigma70_r4_t2"/>
</dbReference>
<name>A0A9E2S5V8_9BACT</name>
<dbReference type="GO" id="GO:0016987">
    <property type="term" value="F:sigma factor activity"/>
    <property type="evidence" value="ECO:0007669"/>
    <property type="project" value="UniProtKB-KW"/>
</dbReference>
<keyword evidence="7" id="KW-1185">Reference proteome</keyword>
<feature type="domain" description="RNA polymerase sigma-70 region 2" evidence="4">
    <location>
        <begin position="22"/>
        <end position="94"/>
    </location>
</feature>
<dbReference type="GO" id="GO:0003677">
    <property type="term" value="F:DNA binding"/>
    <property type="evidence" value="ECO:0007669"/>
    <property type="project" value="InterPro"/>
</dbReference>
<dbReference type="NCBIfam" id="TIGR02937">
    <property type="entry name" value="sigma70-ECF"/>
    <property type="match status" value="1"/>
</dbReference>
<feature type="domain" description="RNA polymerase sigma factor 70 region 4 type 2" evidence="5">
    <location>
        <begin position="129"/>
        <end position="175"/>
    </location>
</feature>
<protein>
    <submittedName>
        <fullName evidence="6">RNA polymerase sigma factor</fullName>
    </submittedName>
</protein>
<dbReference type="InterPro" id="IPR014284">
    <property type="entry name" value="RNA_pol_sigma-70_dom"/>
</dbReference>
<dbReference type="Pfam" id="PF04542">
    <property type="entry name" value="Sigma70_r2"/>
    <property type="match status" value="1"/>
</dbReference>
<dbReference type="GO" id="GO:0006352">
    <property type="term" value="P:DNA-templated transcription initiation"/>
    <property type="evidence" value="ECO:0007669"/>
    <property type="project" value="InterPro"/>
</dbReference>
<keyword evidence="3" id="KW-0804">Transcription</keyword>
<evidence type="ECO:0000313" key="7">
    <source>
        <dbReference type="Proteomes" id="UP000812270"/>
    </source>
</evidence>
<dbReference type="Proteomes" id="UP000812270">
    <property type="component" value="Unassembled WGS sequence"/>
</dbReference>
<dbReference type="AlphaFoldDB" id="A0A9E2S5V8"/>
<evidence type="ECO:0000259" key="4">
    <source>
        <dbReference type="Pfam" id="PF04542"/>
    </source>
</evidence>
<reference evidence="6" key="1">
    <citation type="submission" date="2021-06" db="EMBL/GenBank/DDBJ databases">
        <authorList>
            <person name="Huq M.A."/>
        </authorList>
    </citation>
    <scope>NUCLEOTIDE SEQUENCE</scope>
    <source>
        <strain evidence="6">MAH-26</strain>
    </source>
</reference>
<dbReference type="RefSeq" id="WP_217790831.1">
    <property type="nucleotide sequence ID" value="NZ_JAHSPG010000003.1"/>
</dbReference>
<dbReference type="PANTHER" id="PTHR43133">
    <property type="entry name" value="RNA POLYMERASE ECF-TYPE SIGMA FACTO"/>
    <property type="match status" value="1"/>
</dbReference>
<dbReference type="InterPro" id="IPR007627">
    <property type="entry name" value="RNA_pol_sigma70_r2"/>
</dbReference>
<keyword evidence="2" id="KW-0731">Sigma factor</keyword>
<evidence type="ECO:0000256" key="2">
    <source>
        <dbReference type="ARBA" id="ARBA00023082"/>
    </source>
</evidence>
<gene>
    <name evidence="6" type="ORF">KTO63_08685</name>
</gene>
<keyword evidence="1" id="KW-0805">Transcription regulation</keyword>
<evidence type="ECO:0000259" key="5">
    <source>
        <dbReference type="Pfam" id="PF08281"/>
    </source>
</evidence>
<evidence type="ECO:0000256" key="3">
    <source>
        <dbReference type="ARBA" id="ARBA00023163"/>
    </source>
</evidence>
<evidence type="ECO:0000313" key="6">
    <source>
        <dbReference type="EMBL" id="MBV4357218.1"/>
    </source>
</evidence>
<dbReference type="InterPro" id="IPR039425">
    <property type="entry name" value="RNA_pol_sigma-70-like"/>
</dbReference>
<accession>A0A9E2S5V8</accession>